<proteinExistence type="predicted"/>
<accession>A0A2P5AU25</accession>
<organism evidence="1 2">
    <name type="scientific">Parasponia andersonii</name>
    <name type="common">Sponia andersonii</name>
    <dbReference type="NCBI Taxonomy" id="3476"/>
    <lineage>
        <taxon>Eukaryota</taxon>
        <taxon>Viridiplantae</taxon>
        <taxon>Streptophyta</taxon>
        <taxon>Embryophyta</taxon>
        <taxon>Tracheophyta</taxon>
        <taxon>Spermatophyta</taxon>
        <taxon>Magnoliopsida</taxon>
        <taxon>eudicotyledons</taxon>
        <taxon>Gunneridae</taxon>
        <taxon>Pentapetalae</taxon>
        <taxon>rosids</taxon>
        <taxon>fabids</taxon>
        <taxon>Rosales</taxon>
        <taxon>Cannabaceae</taxon>
        <taxon>Parasponia</taxon>
    </lineage>
</organism>
<evidence type="ECO:0000313" key="2">
    <source>
        <dbReference type="Proteomes" id="UP000237105"/>
    </source>
</evidence>
<dbReference type="EMBL" id="JXTB01000447">
    <property type="protein sequence ID" value="PON40049.1"/>
    <property type="molecule type" value="Genomic_DNA"/>
</dbReference>
<name>A0A2P5AU25_PARAD</name>
<evidence type="ECO:0000313" key="1">
    <source>
        <dbReference type="EMBL" id="PON40049.1"/>
    </source>
</evidence>
<gene>
    <name evidence="1" type="ORF">PanWU01x14_299920</name>
</gene>
<dbReference type="AlphaFoldDB" id="A0A2P5AU25"/>
<reference evidence="2" key="1">
    <citation type="submission" date="2016-06" db="EMBL/GenBank/DDBJ databases">
        <title>Parallel loss of symbiosis genes in relatives of nitrogen-fixing non-legume Parasponia.</title>
        <authorList>
            <person name="Van Velzen R."/>
            <person name="Holmer R."/>
            <person name="Bu F."/>
            <person name="Rutten L."/>
            <person name="Van Zeijl A."/>
            <person name="Liu W."/>
            <person name="Santuari L."/>
            <person name="Cao Q."/>
            <person name="Sharma T."/>
            <person name="Shen D."/>
            <person name="Roswanjaya Y."/>
            <person name="Wardhani T."/>
            <person name="Kalhor M.S."/>
            <person name="Jansen J."/>
            <person name="Van den Hoogen J."/>
            <person name="Gungor B."/>
            <person name="Hartog M."/>
            <person name="Hontelez J."/>
            <person name="Verver J."/>
            <person name="Yang W.-C."/>
            <person name="Schijlen E."/>
            <person name="Repin R."/>
            <person name="Schilthuizen M."/>
            <person name="Schranz E."/>
            <person name="Heidstra R."/>
            <person name="Miyata K."/>
            <person name="Fedorova E."/>
            <person name="Kohlen W."/>
            <person name="Bisseling T."/>
            <person name="Smit S."/>
            <person name="Geurts R."/>
        </authorList>
    </citation>
    <scope>NUCLEOTIDE SEQUENCE [LARGE SCALE GENOMIC DNA]</scope>
    <source>
        <strain evidence="2">cv. WU1-14</strain>
    </source>
</reference>
<keyword evidence="2" id="KW-1185">Reference proteome</keyword>
<feature type="non-terminal residue" evidence="1">
    <location>
        <position position="1"/>
    </location>
</feature>
<dbReference type="Proteomes" id="UP000237105">
    <property type="component" value="Unassembled WGS sequence"/>
</dbReference>
<protein>
    <submittedName>
        <fullName evidence="1">Uncharacterized protein</fullName>
    </submittedName>
</protein>
<comment type="caution">
    <text evidence="1">The sequence shown here is derived from an EMBL/GenBank/DDBJ whole genome shotgun (WGS) entry which is preliminary data.</text>
</comment>
<dbReference type="OrthoDB" id="10401870at2759"/>
<sequence>HACCLICFIINDYAFKNLVSFPEILPDFHSHTTNPTKPTLGREQIRNTENLHQFLIPSLTISIKASCFLHFLPKAALAVIEHVKENIFSLRLMARDPLLE</sequence>